<organism evidence="1 2">
    <name type="scientific">Lipomyces orientalis</name>
    <dbReference type="NCBI Taxonomy" id="1233043"/>
    <lineage>
        <taxon>Eukaryota</taxon>
        <taxon>Fungi</taxon>
        <taxon>Dikarya</taxon>
        <taxon>Ascomycota</taxon>
        <taxon>Saccharomycotina</taxon>
        <taxon>Lipomycetes</taxon>
        <taxon>Lipomycetales</taxon>
        <taxon>Lipomycetaceae</taxon>
        <taxon>Lipomyces</taxon>
    </lineage>
</organism>
<comment type="caution">
    <text evidence="1">The sequence shown here is derived from an EMBL/GenBank/DDBJ whole genome shotgun (WGS) entry which is preliminary data.</text>
</comment>
<gene>
    <name evidence="1" type="ORF">V1517DRAFT_298265</name>
</gene>
<evidence type="ECO:0000313" key="2">
    <source>
        <dbReference type="Proteomes" id="UP001489719"/>
    </source>
</evidence>
<evidence type="ECO:0000313" key="1">
    <source>
        <dbReference type="EMBL" id="KAK9318844.1"/>
    </source>
</evidence>
<sequence>MRGHASTSTGKRIFQELSKLGEMVRWVDEHRTSKCCSSCGEEMEKAVLVKRPQETRQAQSKGCLQRAVRKATLAARFAAKHGLPDLPAAAAPPPPRADATHPAVRDDGRRRQPPRVDGDAYVARTRFRTGDAFPSPSDAGAYDRRQLLTPWGLKYCSNCNRLWCRDKNATHNFSPEWCFCSPNRKVLLLLARPKGAVADAVAESRQDGPGYLCRQVRQEQDDAPAPKSKRVAKRKRDEVLDNECV</sequence>
<name>A0ACC3TCF8_9ASCO</name>
<reference evidence="2" key="1">
    <citation type="journal article" date="2024" name="Front. Bioeng. Biotechnol.">
        <title>Genome-scale model development and genomic sequencing of the oleaginous clade Lipomyces.</title>
        <authorList>
            <person name="Czajka J.J."/>
            <person name="Han Y."/>
            <person name="Kim J."/>
            <person name="Mondo S.J."/>
            <person name="Hofstad B.A."/>
            <person name="Robles A."/>
            <person name="Haridas S."/>
            <person name="Riley R."/>
            <person name="LaButti K."/>
            <person name="Pangilinan J."/>
            <person name="Andreopoulos W."/>
            <person name="Lipzen A."/>
            <person name="Yan J."/>
            <person name="Wang M."/>
            <person name="Ng V."/>
            <person name="Grigoriev I.V."/>
            <person name="Spatafora J.W."/>
            <person name="Magnuson J.K."/>
            <person name="Baker S.E."/>
            <person name="Pomraning K.R."/>
        </authorList>
    </citation>
    <scope>NUCLEOTIDE SEQUENCE [LARGE SCALE GENOMIC DNA]</scope>
    <source>
        <strain evidence="2">CBS 10300</strain>
    </source>
</reference>
<dbReference type="EMBL" id="MU970287">
    <property type="protein sequence ID" value="KAK9318844.1"/>
    <property type="molecule type" value="Genomic_DNA"/>
</dbReference>
<proteinExistence type="predicted"/>
<keyword evidence="2" id="KW-1185">Reference proteome</keyword>
<accession>A0ACC3TCF8</accession>
<dbReference type="Proteomes" id="UP001489719">
    <property type="component" value="Unassembled WGS sequence"/>
</dbReference>
<protein>
    <submittedName>
        <fullName evidence="1">Uncharacterized protein</fullName>
    </submittedName>
</protein>